<evidence type="ECO:0000313" key="3">
    <source>
        <dbReference type="Proteomes" id="UP000030750"/>
    </source>
</evidence>
<dbReference type="Pfam" id="PF02897">
    <property type="entry name" value="Peptidase_S9_N"/>
    <property type="match status" value="1"/>
</dbReference>
<keyword evidence="3" id="KW-1185">Reference proteome</keyword>
<evidence type="ECO:0000313" key="2">
    <source>
        <dbReference type="EMBL" id="CDJ49332.1"/>
    </source>
</evidence>
<dbReference type="OrthoDB" id="248387at2759"/>
<proteinExistence type="predicted"/>
<dbReference type="Gene3D" id="2.130.10.120">
    <property type="entry name" value="Prolyl oligopeptidase, N-terminal domain"/>
    <property type="match status" value="1"/>
</dbReference>
<accession>U6LG08</accession>
<organism evidence="2 3">
    <name type="scientific">Eimeria brunetti</name>
    <dbReference type="NCBI Taxonomy" id="51314"/>
    <lineage>
        <taxon>Eukaryota</taxon>
        <taxon>Sar</taxon>
        <taxon>Alveolata</taxon>
        <taxon>Apicomplexa</taxon>
        <taxon>Conoidasida</taxon>
        <taxon>Coccidia</taxon>
        <taxon>Eucoccidiorida</taxon>
        <taxon>Eimeriorina</taxon>
        <taxon>Eimeriidae</taxon>
        <taxon>Eimeria</taxon>
    </lineage>
</organism>
<dbReference type="InterPro" id="IPR023302">
    <property type="entry name" value="Pept_S9A_N"/>
</dbReference>
<reference evidence="2" key="2">
    <citation type="submission" date="2013-10" db="EMBL/GenBank/DDBJ databases">
        <authorList>
            <person name="Aslett M."/>
        </authorList>
    </citation>
    <scope>NUCLEOTIDE SEQUENCE [LARGE SCALE GENOMIC DNA]</scope>
    <source>
        <strain evidence="2">Houghton</strain>
    </source>
</reference>
<dbReference type="GO" id="GO:0004252">
    <property type="term" value="F:serine-type endopeptidase activity"/>
    <property type="evidence" value="ECO:0007669"/>
    <property type="project" value="InterPro"/>
</dbReference>
<dbReference type="Proteomes" id="UP000030750">
    <property type="component" value="Unassembled WGS sequence"/>
</dbReference>
<reference evidence="2" key="1">
    <citation type="submission" date="2013-10" db="EMBL/GenBank/DDBJ databases">
        <title>Genomic analysis of the causative agents of coccidiosis in chickens.</title>
        <authorList>
            <person name="Reid A.J."/>
            <person name="Blake D."/>
            <person name="Billington K."/>
            <person name="Browne H."/>
            <person name="Dunn M."/>
            <person name="Hung S."/>
            <person name="Kawahara F."/>
            <person name="Miranda-Saavedra D."/>
            <person name="Mourier T."/>
            <person name="Nagra H."/>
            <person name="Otto T.D."/>
            <person name="Rawlings N."/>
            <person name="Sanchez A."/>
            <person name="Sanders M."/>
            <person name="Subramaniam C."/>
            <person name="Tay Y."/>
            <person name="Dear P."/>
            <person name="Doerig C."/>
            <person name="Gruber A."/>
            <person name="Parkinson J."/>
            <person name="Shirley M."/>
            <person name="Wan K.L."/>
            <person name="Berriman M."/>
            <person name="Tomley F."/>
            <person name="Pain A."/>
        </authorList>
    </citation>
    <scope>NUCLEOTIDE SEQUENCE [LARGE SCALE GENOMIC DNA]</scope>
    <source>
        <strain evidence="2">Houghton</strain>
    </source>
</reference>
<dbReference type="EMBL" id="HG711623">
    <property type="protein sequence ID" value="CDJ49332.1"/>
    <property type="molecule type" value="Genomic_DNA"/>
</dbReference>
<evidence type="ECO:0000259" key="1">
    <source>
        <dbReference type="Pfam" id="PF02897"/>
    </source>
</evidence>
<gene>
    <name evidence="2" type="ORF">EBH_0025440</name>
</gene>
<dbReference type="SUPFAM" id="SSF50993">
    <property type="entry name" value="Peptidase/esterase 'gauge' domain"/>
    <property type="match status" value="1"/>
</dbReference>
<dbReference type="AlphaFoldDB" id="U6LG08"/>
<dbReference type="PANTHER" id="PTHR42881:SF2">
    <property type="entry name" value="PROLYL ENDOPEPTIDASE"/>
    <property type="match status" value="1"/>
</dbReference>
<dbReference type="InterPro" id="IPR051167">
    <property type="entry name" value="Prolyl_oligopep/macrocyclase"/>
</dbReference>
<protein>
    <submittedName>
        <fullName evidence="2">Prolyl endopeptidase, putative</fullName>
    </submittedName>
</protein>
<feature type="domain" description="Peptidase S9A N-terminal" evidence="1">
    <location>
        <begin position="10"/>
        <end position="174"/>
    </location>
</feature>
<dbReference type="GO" id="GO:0005829">
    <property type="term" value="C:cytosol"/>
    <property type="evidence" value="ECO:0007669"/>
    <property type="project" value="TreeGrafter"/>
</dbReference>
<sequence>MAPEATLSYPHARRDSVVEDHFGTRVEDPYRWLEDPESEETKAFIAAENEVSEQYLNTPIRKQILKALIKYQNYPKFGVPFKEGDYWYSWRNTGLQNQSVLHQHADKTGKNTKIFLDPNTWAEDGTATVGSFKFTEDGSLMAYARGDKGSDWRTIQILQTETGKTLEDKLEHAK</sequence>
<dbReference type="VEuPathDB" id="ToxoDB:EBH_0025440"/>
<name>U6LG08_9EIME</name>
<dbReference type="PANTHER" id="PTHR42881">
    <property type="entry name" value="PROLYL ENDOPEPTIDASE"/>
    <property type="match status" value="1"/>
</dbReference>
<dbReference type="GO" id="GO:0070012">
    <property type="term" value="F:oligopeptidase activity"/>
    <property type="evidence" value="ECO:0007669"/>
    <property type="project" value="TreeGrafter"/>
</dbReference>